<sequence length="212" mass="24619">MKEGWEVRTVEEVDNAVSTELPNGDAEPEVHAAVTSFMLHKKCGIENPYSPCMRDGQCSIRFPKALREETSMEVNEYPSYRRRNCTTVEVSGHEYSDEWVVPTNLYLLTMFQCHYIYKRSDRARISIESGSDGEGNDVVYEIKEHLNTRYVCPPQALHRIFGFSMQEKSDTVYRLAVHLHQAIHFIAGQDRQFLDRAQNRFTTLTAYFELNH</sequence>
<dbReference type="OrthoDB" id="10055660at2759"/>
<dbReference type="PANTHER" id="PTHR10492:SF57">
    <property type="entry name" value="ATP-DEPENDENT DNA HELICASE"/>
    <property type="match status" value="1"/>
</dbReference>
<dbReference type="Proteomes" id="UP000053676">
    <property type="component" value="Unassembled WGS sequence"/>
</dbReference>
<dbReference type="EMBL" id="KI659137">
    <property type="protein sequence ID" value="ETN80335.1"/>
    <property type="molecule type" value="Genomic_DNA"/>
</dbReference>
<reference evidence="2" key="1">
    <citation type="journal article" date="2014" name="Nat. Genet.">
        <title>Genome of the human hookworm Necator americanus.</title>
        <authorList>
            <person name="Tang Y.T."/>
            <person name="Gao X."/>
            <person name="Rosa B.A."/>
            <person name="Abubucker S."/>
            <person name="Hallsworth-Pepin K."/>
            <person name="Martin J."/>
            <person name="Tyagi R."/>
            <person name="Heizer E."/>
            <person name="Zhang X."/>
            <person name="Bhonagiri-Palsikar V."/>
            <person name="Minx P."/>
            <person name="Warren W.C."/>
            <person name="Wang Q."/>
            <person name="Zhan B."/>
            <person name="Hotez P.J."/>
            <person name="Sternberg P.W."/>
            <person name="Dougall A."/>
            <person name="Gaze S.T."/>
            <person name="Mulvenna J."/>
            <person name="Sotillo J."/>
            <person name="Ranganathan S."/>
            <person name="Rabelo E.M."/>
            <person name="Wilson R.K."/>
            <person name="Felgner P.L."/>
            <person name="Bethony J."/>
            <person name="Hawdon J.M."/>
            <person name="Gasser R.B."/>
            <person name="Loukas A."/>
            <person name="Mitreva M."/>
        </authorList>
    </citation>
    <scope>NUCLEOTIDE SEQUENCE [LARGE SCALE GENOMIC DNA]</scope>
</reference>
<gene>
    <name evidence="1" type="ORF">NECAME_09273</name>
</gene>
<keyword evidence="2" id="KW-1185">Reference proteome</keyword>
<dbReference type="AlphaFoldDB" id="W2TE63"/>
<protein>
    <submittedName>
        <fullName evidence="1">Uncharacterized protein</fullName>
    </submittedName>
</protein>
<accession>W2TE63</accession>
<name>W2TE63_NECAM</name>
<dbReference type="KEGG" id="nai:NECAME_09273"/>
<proteinExistence type="predicted"/>
<dbReference type="STRING" id="51031.W2TE63"/>
<evidence type="ECO:0000313" key="2">
    <source>
        <dbReference type="Proteomes" id="UP000053676"/>
    </source>
</evidence>
<dbReference type="PANTHER" id="PTHR10492">
    <property type="match status" value="1"/>
</dbReference>
<dbReference type="OMA" id="ISAPEAY"/>
<organism evidence="1 2">
    <name type="scientific">Necator americanus</name>
    <name type="common">Human hookworm</name>
    <dbReference type="NCBI Taxonomy" id="51031"/>
    <lineage>
        <taxon>Eukaryota</taxon>
        <taxon>Metazoa</taxon>
        <taxon>Ecdysozoa</taxon>
        <taxon>Nematoda</taxon>
        <taxon>Chromadorea</taxon>
        <taxon>Rhabditida</taxon>
        <taxon>Rhabditina</taxon>
        <taxon>Rhabditomorpha</taxon>
        <taxon>Strongyloidea</taxon>
        <taxon>Ancylostomatidae</taxon>
        <taxon>Bunostominae</taxon>
        <taxon>Necator</taxon>
    </lineage>
</organism>
<evidence type="ECO:0000313" key="1">
    <source>
        <dbReference type="EMBL" id="ETN80335.1"/>
    </source>
</evidence>